<gene>
    <name evidence="2" type="ORF">X777_08718</name>
</gene>
<evidence type="ECO:0000313" key="3">
    <source>
        <dbReference type="Proteomes" id="UP000053097"/>
    </source>
</evidence>
<organism evidence="2 3">
    <name type="scientific">Ooceraea biroi</name>
    <name type="common">Clonal raider ant</name>
    <name type="synonym">Cerapachys biroi</name>
    <dbReference type="NCBI Taxonomy" id="2015173"/>
    <lineage>
        <taxon>Eukaryota</taxon>
        <taxon>Metazoa</taxon>
        <taxon>Ecdysozoa</taxon>
        <taxon>Arthropoda</taxon>
        <taxon>Hexapoda</taxon>
        <taxon>Insecta</taxon>
        <taxon>Pterygota</taxon>
        <taxon>Neoptera</taxon>
        <taxon>Endopterygota</taxon>
        <taxon>Hymenoptera</taxon>
        <taxon>Apocrita</taxon>
        <taxon>Aculeata</taxon>
        <taxon>Formicoidea</taxon>
        <taxon>Formicidae</taxon>
        <taxon>Dorylinae</taxon>
        <taxon>Ooceraea</taxon>
    </lineage>
</organism>
<dbReference type="AlphaFoldDB" id="A0A026W816"/>
<evidence type="ECO:0000313" key="2">
    <source>
        <dbReference type="EMBL" id="EZA52205.1"/>
    </source>
</evidence>
<protein>
    <submittedName>
        <fullName evidence="2">Uncharacterized protein</fullName>
    </submittedName>
</protein>
<accession>A0A026W816</accession>
<sequence length="367" mass="43235">MYIQILVVFYKIFLESKKEQFVQQWLNDVPVDVINRERDDISGSTIRKHLTDYLCNNFPLRTKEEDVGESVIRKEMIKIGTDINFEQKLTEMYALELTLVGRPGEILVQPALGRPGEILVQPRRRRCKLVSILLAPNFIQTEKLKYFLVIYEFPSSMNQREKKKVEKCQNGELRTQKNNGRLITNWYRTNFFWTYYINYFSKYPLKHKISVMTGLIDGAVLLSDIYFHASNIEIINKNKNFVTIPYVKRLRENIVVLLKHCQGDTLYTVHKKLNRFIKREKDTQRIGKLSDTSIHESENTNLTSGNTKAIIPLLANMEFLIIMILIGLMLVFHIMKITIEKREIAEMFFMKRYFSSINLQKDTENLV</sequence>
<feature type="transmembrane region" description="Helical" evidence="1">
    <location>
        <begin position="309"/>
        <end position="332"/>
    </location>
</feature>
<feature type="non-terminal residue" evidence="2">
    <location>
        <position position="367"/>
    </location>
</feature>
<proteinExistence type="predicted"/>
<name>A0A026W816_OOCBI</name>
<dbReference type="Proteomes" id="UP000053097">
    <property type="component" value="Unassembled WGS sequence"/>
</dbReference>
<keyword evidence="3" id="KW-1185">Reference proteome</keyword>
<keyword evidence="1" id="KW-0812">Transmembrane</keyword>
<reference evidence="2 3" key="1">
    <citation type="journal article" date="2014" name="Curr. Biol.">
        <title>The genome of the clonal raider ant Cerapachys biroi.</title>
        <authorList>
            <person name="Oxley P.R."/>
            <person name="Ji L."/>
            <person name="Fetter-Pruneda I."/>
            <person name="McKenzie S.K."/>
            <person name="Li C."/>
            <person name="Hu H."/>
            <person name="Zhang G."/>
            <person name="Kronauer D.J."/>
        </authorList>
    </citation>
    <scope>NUCLEOTIDE SEQUENCE [LARGE SCALE GENOMIC DNA]</scope>
</reference>
<keyword evidence="1" id="KW-1133">Transmembrane helix</keyword>
<evidence type="ECO:0000256" key="1">
    <source>
        <dbReference type="SAM" id="Phobius"/>
    </source>
</evidence>
<dbReference type="EMBL" id="KK107348">
    <property type="protein sequence ID" value="EZA52205.1"/>
    <property type="molecule type" value="Genomic_DNA"/>
</dbReference>
<keyword evidence="1" id="KW-0472">Membrane</keyword>